<feature type="region of interest" description="Disordered" evidence="1">
    <location>
        <begin position="182"/>
        <end position="237"/>
    </location>
</feature>
<feature type="compositionally biased region" description="Basic and acidic residues" evidence="1">
    <location>
        <begin position="182"/>
        <end position="199"/>
    </location>
</feature>
<feature type="region of interest" description="Disordered" evidence="1">
    <location>
        <begin position="1"/>
        <end position="25"/>
    </location>
</feature>
<comment type="caution">
    <text evidence="2">The sequence shown here is derived from an EMBL/GenBank/DDBJ whole genome shotgun (WGS) entry which is preliminary data.</text>
</comment>
<sequence>MSNGAMTRRSAPRRSDVRPNLSRHRERSAAIQGVLRVPDSGEALLLGRRRARVLAVAFGGGDDVARRRALVDDVGLRVTDLGTDAGIRRIAAGLVDDAILRGAACRVAAEQRVERLRGRLIVLRAGGARLRRDQCEIGRDHQRRLTRDGEFVGTRTARPARIGTDLRMGILRGNVALVAHQERADKQHQHAEGDRGIRDVEDEERLPSAEVQIGEIDDVAKPHTVGDIAERPAQDRA</sequence>
<keyword evidence="3" id="KW-1185">Reference proteome</keyword>
<reference evidence="2 3" key="1">
    <citation type="journal article" date="2017" name="Curr. Biol.">
        <title>Genome architecture and evolution of a unichromosomal asexual nematode.</title>
        <authorList>
            <person name="Fradin H."/>
            <person name="Zegar C."/>
            <person name="Gutwein M."/>
            <person name="Lucas J."/>
            <person name="Kovtun M."/>
            <person name="Corcoran D."/>
            <person name="Baugh L.R."/>
            <person name="Kiontke K."/>
            <person name="Gunsalus K."/>
            <person name="Fitch D.H."/>
            <person name="Piano F."/>
        </authorList>
    </citation>
    <scope>NUCLEOTIDE SEQUENCE [LARGE SCALE GENOMIC DNA]</scope>
    <source>
        <strain evidence="2">PF1309</strain>
    </source>
</reference>
<evidence type="ECO:0000313" key="3">
    <source>
        <dbReference type="Proteomes" id="UP000218231"/>
    </source>
</evidence>
<accession>A0A2A2M3L4</accession>
<evidence type="ECO:0000313" key="2">
    <source>
        <dbReference type="EMBL" id="PAV93036.1"/>
    </source>
</evidence>
<dbReference type="AlphaFoldDB" id="A0A2A2M3L4"/>
<feature type="compositionally biased region" description="Basic and acidic residues" evidence="1">
    <location>
        <begin position="228"/>
        <end position="237"/>
    </location>
</feature>
<name>A0A2A2M3L4_9BILA</name>
<dbReference type="Proteomes" id="UP000218231">
    <property type="component" value="Unassembled WGS sequence"/>
</dbReference>
<organism evidence="2 3">
    <name type="scientific">Diploscapter pachys</name>
    <dbReference type="NCBI Taxonomy" id="2018661"/>
    <lineage>
        <taxon>Eukaryota</taxon>
        <taxon>Metazoa</taxon>
        <taxon>Ecdysozoa</taxon>
        <taxon>Nematoda</taxon>
        <taxon>Chromadorea</taxon>
        <taxon>Rhabditida</taxon>
        <taxon>Rhabditina</taxon>
        <taxon>Rhabditomorpha</taxon>
        <taxon>Rhabditoidea</taxon>
        <taxon>Rhabditidae</taxon>
        <taxon>Diploscapter</taxon>
    </lineage>
</organism>
<evidence type="ECO:0000256" key="1">
    <source>
        <dbReference type="SAM" id="MobiDB-lite"/>
    </source>
</evidence>
<protein>
    <submittedName>
        <fullName evidence="2">Uncharacterized protein</fullName>
    </submittedName>
</protein>
<proteinExistence type="predicted"/>
<dbReference type="EMBL" id="LIAE01005790">
    <property type="protein sequence ID" value="PAV93036.1"/>
    <property type="molecule type" value="Genomic_DNA"/>
</dbReference>
<gene>
    <name evidence="2" type="ORF">WR25_16805</name>
</gene>